<dbReference type="EMBL" id="LXQA010262198">
    <property type="protein sequence ID" value="MCI38981.1"/>
    <property type="molecule type" value="Genomic_DNA"/>
</dbReference>
<sequence length="85" mass="9290">DPRHDGDRCSTPVKVSTKEVSTSTLKSICDRGGVSLKLARYIFALKIHFQPIVNWSSGDCFGAELGRETHSSIPRNCDRKGPGTT</sequence>
<feature type="non-terminal residue" evidence="1">
    <location>
        <position position="1"/>
    </location>
</feature>
<accession>A0A392RQS0</accession>
<organism evidence="1 2">
    <name type="scientific">Trifolium medium</name>
    <dbReference type="NCBI Taxonomy" id="97028"/>
    <lineage>
        <taxon>Eukaryota</taxon>
        <taxon>Viridiplantae</taxon>
        <taxon>Streptophyta</taxon>
        <taxon>Embryophyta</taxon>
        <taxon>Tracheophyta</taxon>
        <taxon>Spermatophyta</taxon>
        <taxon>Magnoliopsida</taxon>
        <taxon>eudicotyledons</taxon>
        <taxon>Gunneridae</taxon>
        <taxon>Pentapetalae</taxon>
        <taxon>rosids</taxon>
        <taxon>fabids</taxon>
        <taxon>Fabales</taxon>
        <taxon>Fabaceae</taxon>
        <taxon>Papilionoideae</taxon>
        <taxon>50 kb inversion clade</taxon>
        <taxon>NPAAA clade</taxon>
        <taxon>Hologalegina</taxon>
        <taxon>IRL clade</taxon>
        <taxon>Trifolieae</taxon>
        <taxon>Trifolium</taxon>
    </lineage>
</organism>
<comment type="caution">
    <text evidence="1">The sequence shown here is derived from an EMBL/GenBank/DDBJ whole genome shotgun (WGS) entry which is preliminary data.</text>
</comment>
<reference evidence="1 2" key="1">
    <citation type="journal article" date="2018" name="Front. Plant Sci.">
        <title>Red Clover (Trifolium pratense) and Zigzag Clover (T. medium) - A Picture of Genomic Similarities and Differences.</title>
        <authorList>
            <person name="Dluhosova J."/>
            <person name="Istvanek J."/>
            <person name="Nedelnik J."/>
            <person name="Repkova J."/>
        </authorList>
    </citation>
    <scope>NUCLEOTIDE SEQUENCE [LARGE SCALE GENOMIC DNA]</scope>
    <source>
        <strain evidence="2">cv. 10/8</strain>
        <tissue evidence="1">Leaf</tissue>
    </source>
</reference>
<dbReference type="AlphaFoldDB" id="A0A392RQS0"/>
<protein>
    <submittedName>
        <fullName evidence="1">Uncharacterized protein</fullName>
    </submittedName>
</protein>
<keyword evidence="2" id="KW-1185">Reference proteome</keyword>
<evidence type="ECO:0000313" key="2">
    <source>
        <dbReference type="Proteomes" id="UP000265520"/>
    </source>
</evidence>
<dbReference type="Proteomes" id="UP000265520">
    <property type="component" value="Unassembled WGS sequence"/>
</dbReference>
<name>A0A392RQS0_9FABA</name>
<evidence type="ECO:0000313" key="1">
    <source>
        <dbReference type="EMBL" id="MCI38981.1"/>
    </source>
</evidence>
<proteinExistence type="predicted"/>